<dbReference type="OrthoDB" id="692719at2759"/>
<dbReference type="Pfam" id="PF03478">
    <property type="entry name" value="Beta-prop_KIB1-4"/>
    <property type="match status" value="1"/>
</dbReference>
<gene>
    <name evidence="2" type="ORF">FCM35_KLT08554</name>
</gene>
<dbReference type="EMBL" id="SWLB01000018">
    <property type="protein sequence ID" value="KAF3326924.1"/>
    <property type="molecule type" value="Genomic_DNA"/>
</dbReference>
<evidence type="ECO:0000313" key="3">
    <source>
        <dbReference type="Proteomes" id="UP000623129"/>
    </source>
</evidence>
<dbReference type="InterPro" id="IPR005174">
    <property type="entry name" value="KIB1-4_b-propeller"/>
</dbReference>
<reference evidence="2" key="1">
    <citation type="submission" date="2020-01" db="EMBL/GenBank/DDBJ databases">
        <title>Genome sequence of Kobresia littledalei, the first chromosome-level genome in the family Cyperaceae.</title>
        <authorList>
            <person name="Qu G."/>
        </authorList>
    </citation>
    <scope>NUCLEOTIDE SEQUENCE</scope>
    <source>
        <strain evidence="2">C.B.Clarke</strain>
        <tissue evidence="2">Leaf</tissue>
    </source>
</reference>
<dbReference type="AlphaFoldDB" id="A0A833VKK3"/>
<dbReference type="SUPFAM" id="SSF81383">
    <property type="entry name" value="F-box domain"/>
    <property type="match status" value="1"/>
</dbReference>
<name>A0A833VKK3_9POAL</name>
<keyword evidence="3" id="KW-1185">Reference proteome</keyword>
<dbReference type="Gene3D" id="1.20.1280.50">
    <property type="match status" value="1"/>
</dbReference>
<evidence type="ECO:0000259" key="1">
    <source>
        <dbReference type="Pfam" id="PF03478"/>
    </source>
</evidence>
<evidence type="ECO:0000313" key="2">
    <source>
        <dbReference type="EMBL" id="KAF3326924.1"/>
    </source>
</evidence>
<proteinExistence type="predicted"/>
<comment type="caution">
    <text evidence="2">The sequence shown here is derived from an EMBL/GenBank/DDBJ whole genome shotgun (WGS) entry which is preliminary data.</text>
</comment>
<dbReference type="InterPro" id="IPR036047">
    <property type="entry name" value="F-box-like_dom_sf"/>
</dbReference>
<accession>A0A833VKK3</accession>
<dbReference type="PANTHER" id="PTHR33110">
    <property type="entry name" value="F-BOX/KELCH-REPEAT PROTEIN-RELATED"/>
    <property type="match status" value="1"/>
</dbReference>
<organism evidence="2 3">
    <name type="scientific">Carex littledalei</name>
    <dbReference type="NCBI Taxonomy" id="544730"/>
    <lineage>
        <taxon>Eukaryota</taxon>
        <taxon>Viridiplantae</taxon>
        <taxon>Streptophyta</taxon>
        <taxon>Embryophyta</taxon>
        <taxon>Tracheophyta</taxon>
        <taxon>Spermatophyta</taxon>
        <taxon>Magnoliopsida</taxon>
        <taxon>Liliopsida</taxon>
        <taxon>Poales</taxon>
        <taxon>Cyperaceae</taxon>
        <taxon>Cyperoideae</taxon>
        <taxon>Cariceae</taxon>
        <taxon>Carex</taxon>
        <taxon>Carex subgen. Euthyceras</taxon>
    </lineage>
</organism>
<feature type="domain" description="KIB1-4 beta-propeller" evidence="1">
    <location>
        <begin position="177"/>
        <end position="312"/>
    </location>
</feature>
<sequence>MENNYCSVPKDWAELSPDLLPLIAHKLGDIVDFIRFRAVCKQWRLATNLLDNPPQFPWIMMLKLDRTCKISFHALPSGKIFSGPFLKYIHTMFIHQRSYDKIVEKDKKDSSILVNKFPTYLFPLRVKWFRCNVISGCDQVIPHPGAPVGNISKFLYTTLSSKITRLIVAFDLGKILAHYRGRIFKLVTTRLEIVVDVSDVHTGKVLSTISCPVEVMVDSCLISTRDGLLMVSKKSVYDKPYLDYKFVVYRLQNYDNDHPNWTILSGIGDMMLFLDDRNAFSLIAGEYDHGYRGNCIYFITRLKTNFSHFNSETHNYKVVGYDMGENRSFEVCSLGEYTTQHTELFWFIPSLV</sequence>
<dbReference type="Proteomes" id="UP000623129">
    <property type="component" value="Unassembled WGS sequence"/>
</dbReference>
<protein>
    <recommendedName>
        <fullName evidence="1">KIB1-4 beta-propeller domain-containing protein</fullName>
    </recommendedName>
</protein>